<dbReference type="EMBL" id="AP022583">
    <property type="protein sequence ID" value="BBY09107.1"/>
    <property type="molecule type" value="Genomic_DNA"/>
</dbReference>
<evidence type="ECO:0000313" key="2">
    <source>
        <dbReference type="EMBL" id="BBY09107.1"/>
    </source>
</evidence>
<evidence type="ECO:0000313" key="3">
    <source>
        <dbReference type="Proteomes" id="UP000466894"/>
    </source>
</evidence>
<dbReference type="KEGG" id="mnv:MNVI_44250"/>
<dbReference type="Proteomes" id="UP000466894">
    <property type="component" value="Chromosome"/>
</dbReference>
<feature type="region of interest" description="Disordered" evidence="1">
    <location>
        <begin position="56"/>
        <end position="76"/>
    </location>
</feature>
<name>A0A7I7PKE3_9MYCO</name>
<proteinExistence type="predicted"/>
<reference evidence="2 3" key="1">
    <citation type="journal article" date="2019" name="Emerg. Microbes Infect.">
        <title>Comprehensive subspecies identification of 175 nontuberculous mycobacteria species based on 7547 genomic profiles.</title>
        <authorList>
            <person name="Matsumoto Y."/>
            <person name="Kinjo T."/>
            <person name="Motooka D."/>
            <person name="Nabeya D."/>
            <person name="Jung N."/>
            <person name="Uechi K."/>
            <person name="Horii T."/>
            <person name="Iida T."/>
            <person name="Fujita J."/>
            <person name="Nakamura S."/>
        </authorList>
    </citation>
    <scope>NUCLEOTIDE SEQUENCE [LARGE SCALE GENOMIC DNA]</scope>
    <source>
        <strain evidence="2 3">JCM 16367</strain>
    </source>
</reference>
<sequence length="92" mass="9574">MVVEQVGIRCVRKVAESGLKPGHQVQLRLPVERGCHAGPFVVGPVGLLTAAHIAATDHLSPQDPPPGGNRANTADTDRSAGCADYWLVLAVG</sequence>
<dbReference type="AlphaFoldDB" id="A0A7I7PKE3"/>
<protein>
    <submittedName>
        <fullName evidence="2">Uncharacterized protein</fullName>
    </submittedName>
</protein>
<evidence type="ECO:0000256" key="1">
    <source>
        <dbReference type="SAM" id="MobiDB-lite"/>
    </source>
</evidence>
<gene>
    <name evidence="2" type="ORF">MNVI_44250</name>
</gene>
<accession>A0A7I7PKE3</accession>
<organism evidence="2 3">
    <name type="scientific">Mycobacterium noviomagense</name>
    <dbReference type="NCBI Taxonomy" id="459858"/>
    <lineage>
        <taxon>Bacteria</taxon>
        <taxon>Bacillati</taxon>
        <taxon>Actinomycetota</taxon>
        <taxon>Actinomycetes</taxon>
        <taxon>Mycobacteriales</taxon>
        <taxon>Mycobacteriaceae</taxon>
        <taxon>Mycobacterium</taxon>
    </lineage>
</organism>